<dbReference type="PANTHER" id="PTHR42879">
    <property type="entry name" value="3-OXOACYL-(ACYL-CARRIER-PROTEIN) REDUCTASE"/>
    <property type="match status" value="1"/>
</dbReference>
<dbReference type="SMART" id="SM00822">
    <property type="entry name" value="PKS_KR"/>
    <property type="match status" value="1"/>
</dbReference>
<keyword evidence="4" id="KW-0560">Oxidoreductase</keyword>
<dbReference type="RefSeq" id="WP_379898876.1">
    <property type="nucleotide sequence ID" value="NZ_JBHRTR010000015.1"/>
</dbReference>
<dbReference type="InterPro" id="IPR020904">
    <property type="entry name" value="Sc_DH/Rdtase_CS"/>
</dbReference>
<comment type="similarity">
    <text evidence="1 2">Belongs to the short-chain dehydrogenases/reductases (SDR) family.</text>
</comment>
<feature type="domain" description="Ketoreductase" evidence="3">
    <location>
        <begin position="17"/>
        <end position="188"/>
    </location>
</feature>
<dbReference type="PANTHER" id="PTHR42879:SF2">
    <property type="entry name" value="3-OXOACYL-[ACYL-CARRIER-PROTEIN] REDUCTASE FABG"/>
    <property type="match status" value="1"/>
</dbReference>
<gene>
    <name evidence="4" type="ORF">ACFOGJ_05905</name>
</gene>
<accession>A0ABV7KX46</accession>
<dbReference type="SUPFAM" id="SSF51735">
    <property type="entry name" value="NAD(P)-binding Rossmann-fold domains"/>
    <property type="match status" value="1"/>
</dbReference>
<dbReference type="InterPro" id="IPR002347">
    <property type="entry name" value="SDR_fam"/>
</dbReference>
<reference evidence="5" key="1">
    <citation type="journal article" date="2019" name="Int. J. Syst. Evol. Microbiol.">
        <title>The Global Catalogue of Microorganisms (GCM) 10K type strain sequencing project: providing services to taxonomists for standard genome sequencing and annotation.</title>
        <authorList>
            <consortium name="The Broad Institute Genomics Platform"/>
            <consortium name="The Broad Institute Genome Sequencing Center for Infectious Disease"/>
            <person name="Wu L."/>
            <person name="Ma J."/>
        </authorList>
    </citation>
    <scope>NUCLEOTIDE SEQUENCE [LARGE SCALE GENOMIC DNA]</scope>
    <source>
        <strain evidence="5">KCTC 42964</strain>
    </source>
</reference>
<dbReference type="GO" id="GO:0016491">
    <property type="term" value="F:oxidoreductase activity"/>
    <property type="evidence" value="ECO:0007669"/>
    <property type="project" value="UniProtKB-KW"/>
</dbReference>
<dbReference type="Gene3D" id="3.40.50.720">
    <property type="entry name" value="NAD(P)-binding Rossmann-like Domain"/>
    <property type="match status" value="1"/>
</dbReference>
<dbReference type="Pfam" id="PF00106">
    <property type="entry name" value="adh_short"/>
    <property type="match status" value="1"/>
</dbReference>
<proteinExistence type="inferred from homology"/>
<organism evidence="4 5">
    <name type="scientific">Marinibaculum pumilum</name>
    <dbReference type="NCBI Taxonomy" id="1766165"/>
    <lineage>
        <taxon>Bacteria</taxon>
        <taxon>Pseudomonadati</taxon>
        <taxon>Pseudomonadota</taxon>
        <taxon>Alphaproteobacteria</taxon>
        <taxon>Rhodospirillales</taxon>
        <taxon>Rhodospirillaceae</taxon>
        <taxon>Marinibaculum</taxon>
    </lineage>
</organism>
<keyword evidence="5" id="KW-1185">Reference proteome</keyword>
<name>A0ABV7KX46_9PROT</name>
<dbReference type="EMBL" id="JBHRTR010000015">
    <property type="protein sequence ID" value="MFC3226755.1"/>
    <property type="molecule type" value="Genomic_DNA"/>
</dbReference>
<protein>
    <submittedName>
        <fullName evidence="4">SDR family NAD(P)-dependent oxidoreductase</fullName>
        <ecNumber evidence="4">1.1.1.-</ecNumber>
    </submittedName>
</protein>
<comment type="caution">
    <text evidence="4">The sequence shown here is derived from an EMBL/GenBank/DDBJ whole genome shotgun (WGS) entry which is preliminary data.</text>
</comment>
<evidence type="ECO:0000256" key="2">
    <source>
        <dbReference type="RuleBase" id="RU000363"/>
    </source>
</evidence>
<evidence type="ECO:0000259" key="3">
    <source>
        <dbReference type="SMART" id="SM00822"/>
    </source>
</evidence>
<dbReference type="InterPro" id="IPR036291">
    <property type="entry name" value="NAD(P)-bd_dom_sf"/>
</dbReference>
<dbReference type="NCBIfam" id="NF009466">
    <property type="entry name" value="PRK12826.1-2"/>
    <property type="match status" value="1"/>
</dbReference>
<dbReference type="PRINTS" id="PR00080">
    <property type="entry name" value="SDRFAMILY"/>
</dbReference>
<dbReference type="InterPro" id="IPR057326">
    <property type="entry name" value="KR_dom"/>
</dbReference>
<dbReference type="InterPro" id="IPR050259">
    <property type="entry name" value="SDR"/>
</dbReference>
<dbReference type="PRINTS" id="PR00081">
    <property type="entry name" value="GDHRDH"/>
</dbReference>
<evidence type="ECO:0000313" key="5">
    <source>
        <dbReference type="Proteomes" id="UP001595528"/>
    </source>
</evidence>
<evidence type="ECO:0000313" key="4">
    <source>
        <dbReference type="EMBL" id="MFC3226755.1"/>
    </source>
</evidence>
<sequence length="270" mass="27417">MQQRAEEAGTHPALSGQHVLVTGASRGIGLSIARRLAAAGAHVSLLARDPVRLAEAEAELRAETGAQLQSAAVDLTDIDAIGPALAALEAKAGPLAALVNNAGTGKSTPFARMTDAHWQEMLAVNLTSAFALTRAVVPGMVERGQGRIVNVASTAGLTGYAYVAAYCAAKHGLVGLTRALAVELAGKGITVNAVCPGYTATDMLDATLDNITAKTGRSREEALKSLVAGNPQGRPVQPEEVAEAVAFLLSPAAAAVNGTCLPVDGGEVLK</sequence>
<dbReference type="PROSITE" id="PS00061">
    <property type="entry name" value="ADH_SHORT"/>
    <property type="match status" value="1"/>
</dbReference>
<dbReference type="EC" id="1.1.1.-" evidence="4"/>
<evidence type="ECO:0000256" key="1">
    <source>
        <dbReference type="ARBA" id="ARBA00006484"/>
    </source>
</evidence>
<dbReference type="Proteomes" id="UP001595528">
    <property type="component" value="Unassembled WGS sequence"/>
</dbReference>